<evidence type="ECO:0000313" key="3">
    <source>
        <dbReference type="Proteomes" id="UP001341840"/>
    </source>
</evidence>
<protein>
    <submittedName>
        <fullName evidence="2">Uncharacterized protein</fullName>
    </submittedName>
</protein>
<feature type="non-terminal residue" evidence="2">
    <location>
        <position position="1"/>
    </location>
</feature>
<dbReference type="Proteomes" id="UP001341840">
    <property type="component" value="Unassembled WGS sequence"/>
</dbReference>
<evidence type="ECO:0000313" key="2">
    <source>
        <dbReference type="EMBL" id="MED6214652.1"/>
    </source>
</evidence>
<organism evidence="2 3">
    <name type="scientific">Stylosanthes scabra</name>
    <dbReference type="NCBI Taxonomy" id="79078"/>
    <lineage>
        <taxon>Eukaryota</taxon>
        <taxon>Viridiplantae</taxon>
        <taxon>Streptophyta</taxon>
        <taxon>Embryophyta</taxon>
        <taxon>Tracheophyta</taxon>
        <taxon>Spermatophyta</taxon>
        <taxon>Magnoliopsida</taxon>
        <taxon>eudicotyledons</taxon>
        <taxon>Gunneridae</taxon>
        <taxon>Pentapetalae</taxon>
        <taxon>rosids</taxon>
        <taxon>fabids</taxon>
        <taxon>Fabales</taxon>
        <taxon>Fabaceae</taxon>
        <taxon>Papilionoideae</taxon>
        <taxon>50 kb inversion clade</taxon>
        <taxon>dalbergioids sensu lato</taxon>
        <taxon>Dalbergieae</taxon>
        <taxon>Pterocarpus clade</taxon>
        <taxon>Stylosanthes</taxon>
    </lineage>
</organism>
<feature type="compositionally biased region" description="Polar residues" evidence="1">
    <location>
        <begin position="19"/>
        <end position="28"/>
    </location>
</feature>
<gene>
    <name evidence="2" type="ORF">PIB30_105305</name>
</gene>
<proteinExistence type="predicted"/>
<dbReference type="EMBL" id="JASCZI010245483">
    <property type="protein sequence ID" value="MED6214652.1"/>
    <property type="molecule type" value="Genomic_DNA"/>
</dbReference>
<comment type="caution">
    <text evidence="2">The sequence shown here is derived from an EMBL/GenBank/DDBJ whole genome shotgun (WGS) entry which is preliminary data.</text>
</comment>
<feature type="region of interest" description="Disordered" evidence="1">
    <location>
        <begin position="1"/>
        <end position="59"/>
    </location>
</feature>
<keyword evidence="3" id="KW-1185">Reference proteome</keyword>
<accession>A0ABU6YWB0</accession>
<evidence type="ECO:0000256" key="1">
    <source>
        <dbReference type="SAM" id="MobiDB-lite"/>
    </source>
</evidence>
<sequence length="73" mass="7752">DRNRENGRIHHSVEADSISIEQVNTSGEPRTAGSGAEDGAAANKKAEVADPGDGISIEDDETPKCLWAISIEY</sequence>
<feature type="compositionally biased region" description="Basic and acidic residues" evidence="1">
    <location>
        <begin position="1"/>
        <end position="14"/>
    </location>
</feature>
<reference evidence="2 3" key="1">
    <citation type="journal article" date="2023" name="Plants (Basel)">
        <title>Bridging the Gap: Combining Genomics and Transcriptomics Approaches to Understand Stylosanthes scabra, an Orphan Legume from the Brazilian Caatinga.</title>
        <authorList>
            <person name="Ferreira-Neto J.R.C."/>
            <person name="da Silva M.D."/>
            <person name="Binneck E."/>
            <person name="de Melo N.F."/>
            <person name="da Silva R.H."/>
            <person name="de Melo A.L.T.M."/>
            <person name="Pandolfi V."/>
            <person name="Bustamante F.O."/>
            <person name="Brasileiro-Vidal A.C."/>
            <person name="Benko-Iseppon A.M."/>
        </authorList>
    </citation>
    <scope>NUCLEOTIDE SEQUENCE [LARGE SCALE GENOMIC DNA]</scope>
    <source>
        <tissue evidence="2">Leaves</tissue>
    </source>
</reference>
<name>A0ABU6YWB0_9FABA</name>